<keyword evidence="3" id="KW-1185">Reference proteome</keyword>
<accession>A0A3S0VQ85</accession>
<organism evidence="2 3">
    <name type="scientific">Peribacillus cavernae</name>
    <dbReference type="NCBI Taxonomy" id="1674310"/>
    <lineage>
        <taxon>Bacteria</taxon>
        <taxon>Bacillati</taxon>
        <taxon>Bacillota</taxon>
        <taxon>Bacilli</taxon>
        <taxon>Bacillales</taxon>
        <taxon>Bacillaceae</taxon>
        <taxon>Peribacillus</taxon>
    </lineage>
</organism>
<dbReference type="Proteomes" id="UP000267430">
    <property type="component" value="Unassembled WGS sequence"/>
</dbReference>
<comment type="caution">
    <text evidence="2">The sequence shown here is derived from an EMBL/GenBank/DDBJ whole genome shotgun (WGS) entry which is preliminary data.</text>
</comment>
<reference evidence="2 3" key="1">
    <citation type="submission" date="2018-12" db="EMBL/GenBank/DDBJ databases">
        <title>Bacillus chawlae sp. nov., Bacillus glennii sp. nov., and Bacillus saganii sp. nov. Isolated from the Vehicle Assembly Building at Kennedy Space Center where the Viking Spacecraft were Assembled.</title>
        <authorList>
            <person name="Seuylemezian A."/>
            <person name="Vaishampayan P."/>
        </authorList>
    </citation>
    <scope>NUCLEOTIDE SEQUENCE [LARGE SCALE GENOMIC DNA]</scope>
    <source>
        <strain evidence="2 3">L5</strain>
    </source>
</reference>
<dbReference type="InterPro" id="IPR035959">
    <property type="entry name" value="RutC-like_sf"/>
</dbReference>
<protein>
    <submittedName>
        <fullName evidence="2">RidA family protein</fullName>
    </submittedName>
</protein>
<dbReference type="CDD" id="cd02199">
    <property type="entry name" value="YjgF_YER057c_UK114_like_1"/>
    <property type="match status" value="1"/>
</dbReference>
<dbReference type="EMBL" id="RYZZ01000002">
    <property type="protein sequence ID" value="RUQ32457.1"/>
    <property type="molecule type" value="Genomic_DNA"/>
</dbReference>
<dbReference type="SUPFAM" id="SSF55298">
    <property type="entry name" value="YjgF-like"/>
    <property type="match status" value="1"/>
</dbReference>
<evidence type="ECO:0000313" key="2">
    <source>
        <dbReference type="EMBL" id="RUQ32457.1"/>
    </source>
</evidence>
<dbReference type="PANTHER" id="PTHR43760">
    <property type="entry name" value="ENDORIBONUCLEASE-RELATED"/>
    <property type="match status" value="1"/>
</dbReference>
<sequence>MSLIEKRLKEIGLVLPSAPSPMANYVACLQVNNVVYTSGSTCFMDGKPLYTGRLGTDLTTDQGYEAAKITVLNLISIIKAEIGDLDRIEQIIKVLGLVSSAQDFYEQAQVINGASDLLVDVFGERGKHTRSALGTSVLPFNFPVEIEMIVQLKT</sequence>
<dbReference type="Gene3D" id="3.30.1330.40">
    <property type="entry name" value="RutC-like"/>
    <property type="match status" value="1"/>
</dbReference>
<dbReference type="RefSeq" id="WP_126863217.1">
    <property type="nucleotide sequence ID" value="NZ_JAUSTX010000021.1"/>
</dbReference>
<dbReference type="Pfam" id="PF14588">
    <property type="entry name" value="YjgF_endoribonc"/>
    <property type="match status" value="1"/>
</dbReference>
<evidence type="ECO:0000313" key="3">
    <source>
        <dbReference type="Proteomes" id="UP000267430"/>
    </source>
</evidence>
<feature type="domain" description="Endoribonuclease L-PSP/chorismate mutase-like" evidence="1">
    <location>
        <begin position="5"/>
        <end position="142"/>
    </location>
</feature>
<name>A0A3S0VQ85_9BACI</name>
<evidence type="ECO:0000259" key="1">
    <source>
        <dbReference type="Pfam" id="PF14588"/>
    </source>
</evidence>
<dbReference type="OrthoDB" id="9806350at2"/>
<gene>
    <name evidence="2" type="ORF">ELQ35_02180</name>
</gene>
<proteinExistence type="predicted"/>
<dbReference type="AlphaFoldDB" id="A0A3S0VQ85"/>
<dbReference type="PANTHER" id="PTHR43760:SF1">
    <property type="entry name" value="ENDORIBONUCLEASE L-PSP_CHORISMATE MUTASE-LIKE DOMAIN-CONTAINING PROTEIN"/>
    <property type="match status" value="1"/>
</dbReference>
<dbReference type="InterPro" id="IPR013813">
    <property type="entry name" value="Endoribo_LPSP/chorism_mut-like"/>
</dbReference>